<dbReference type="RefSeq" id="WP_107684672.1">
    <property type="nucleotide sequence ID" value="NZ_PZKL01000045.1"/>
</dbReference>
<protein>
    <submittedName>
        <fullName evidence="1">Uncharacterized protein</fullName>
    </submittedName>
</protein>
<evidence type="ECO:0000313" key="1">
    <source>
        <dbReference type="EMBL" id="PTH79047.1"/>
    </source>
</evidence>
<dbReference type="AlphaFoldDB" id="A0A2T4MWT3"/>
<name>A0A2T4MWT3_AERVE</name>
<evidence type="ECO:0000313" key="2">
    <source>
        <dbReference type="Proteomes" id="UP000241986"/>
    </source>
</evidence>
<sequence>MTATYRSIREDLYNTALAAVQEKVLPPSLQVHKDSLLKKLRAEIERNAALYEQSETRYRMPSMGVVELSHESLDEAIALFGTDIRAKDVVRIRVYAASRNLVENKIEKEGLLNEVIMSEMQFGTLLMNASCGTGYPVTLLTDSGKAVEQYDEKRDLTKRRIPELMAKLTKNPEQVRGHIAVVQELVNKALESGRLGKKDADEIAKKMALMTDHTVGGCAYDLRILTEEMVKRTNEAVLNMNISGRLLMLSENTAANHAIVKKD</sequence>
<comment type="caution">
    <text evidence="1">The sequence shown here is derived from an EMBL/GenBank/DDBJ whole genome shotgun (WGS) entry which is preliminary data.</text>
</comment>
<dbReference type="Proteomes" id="UP000241986">
    <property type="component" value="Unassembled WGS sequence"/>
</dbReference>
<accession>A0A2T4MWT3</accession>
<gene>
    <name evidence="1" type="ORF">DAA48_21660</name>
</gene>
<organism evidence="1 2">
    <name type="scientific">Aeromonas veronii</name>
    <dbReference type="NCBI Taxonomy" id="654"/>
    <lineage>
        <taxon>Bacteria</taxon>
        <taxon>Pseudomonadati</taxon>
        <taxon>Pseudomonadota</taxon>
        <taxon>Gammaproteobacteria</taxon>
        <taxon>Aeromonadales</taxon>
        <taxon>Aeromonadaceae</taxon>
        <taxon>Aeromonas</taxon>
    </lineage>
</organism>
<reference evidence="1 2" key="1">
    <citation type="submission" date="2018-03" db="EMBL/GenBank/DDBJ databases">
        <title>Aeromonas veronii whole genome sequencing and analysis.</title>
        <authorList>
            <person name="Xie H."/>
            <person name="Liu T."/>
            <person name="Wang K."/>
        </authorList>
    </citation>
    <scope>NUCLEOTIDE SEQUENCE [LARGE SCALE GENOMIC DNA]</scope>
    <source>
        <strain evidence="1 2">XH.VA.1</strain>
    </source>
</reference>
<proteinExistence type="predicted"/>
<dbReference type="EMBL" id="PZKL01000045">
    <property type="protein sequence ID" value="PTH79047.1"/>
    <property type="molecule type" value="Genomic_DNA"/>
</dbReference>